<dbReference type="GO" id="GO:0046872">
    <property type="term" value="F:metal ion binding"/>
    <property type="evidence" value="ECO:0007669"/>
    <property type="project" value="UniProtKB-KW"/>
</dbReference>
<feature type="binding site" evidence="12">
    <location>
        <position position="29"/>
    </location>
    <ligand>
        <name>[4Fe-4S] cluster</name>
        <dbReference type="ChEBI" id="CHEBI:49883"/>
        <label>1</label>
        <note>4Fe-4S-S-AdoMet</note>
    </ligand>
</feature>
<evidence type="ECO:0000256" key="7">
    <source>
        <dbReference type="ARBA" id="ARBA00023014"/>
    </source>
</evidence>
<dbReference type="NCBIfam" id="TIGR02666">
    <property type="entry name" value="moaA"/>
    <property type="match status" value="1"/>
</dbReference>
<dbReference type="EC" id="4.1.99.22" evidence="1 12"/>
<protein>
    <recommendedName>
        <fullName evidence="1 12">GTP 3',8-cyclase</fullName>
        <ecNumber evidence="1 12">4.1.99.22</ecNumber>
    </recommendedName>
    <alternativeName>
        <fullName evidence="12">Molybdenum cofactor biosynthesis protein A</fullName>
    </alternativeName>
</protein>
<feature type="binding site" evidence="12">
    <location>
        <position position="22"/>
    </location>
    <ligand>
        <name>[4Fe-4S] cluster</name>
        <dbReference type="ChEBI" id="CHEBI:49883"/>
        <label>1</label>
        <note>4Fe-4S-S-AdoMet</note>
    </ligand>
</feature>
<dbReference type="InterPro" id="IPR013483">
    <property type="entry name" value="MoaA"/>
</dbReference>
<dbReference type="InterPro" id="IPR050105">
    <property type="entry name" value="MoCo_biosynth_MoaA/MoaC"/>
</dbReference>
<sequence length="326" mass="35775">MALYDPFGRSINYLRLSVTDRCNLRCIYCMPAAGVHAIKHADVLSFEELLTVSRAAVAIGVEKIRVTGGEPLVRKGIIPFLAELATTPGLKRLVLTTNGILLPEMAAELRCAGVESLNISLDSLQPDTFDSITRGGNILKVFEGIKAAEEAGFKRIKINMVVIRGVNDHEVADFAALTLKRPYHVRFIEYMPTLRDDSWKARTISGSEILGKLALRYSLQAESKAAMDGPASYYRIAGAAGRVGVITPVSCHFCNECNRIRVTSTGIAKSCLFATETHDLKPYIHAGDDQALRDALRYVVTTKPEHHAIEERAQRNMTMPMSQVGG</sequence>
<comment type="function">
    <text evidence="12">Catalyzes the cyclization of GTP to (8S)-3',8-cyclo-7,8-dihydroguanosine 5'-triphosphate.</text>
</comment>
<dbReference type="eggNOG" id="COG2896">
    <property type="taxonomic scope" value="Bacteria"/>
</dbReference>
<feature type="binding site" evidence="12">
    <location>
        <position position="257"/>
    </location>
    <ligand>
        <name>[4Fe-4S] cluster</name>
        <dbReference type="ChEBI" id="CHEBI:49883"/>
        <label>2</label>
        <note>4Fe-4S-substrate</note>
    </ligand>
</feature>
<evidence type="ECO:0000256" key="10">
    <source>
        <dbReference type="ARBA" id="ARBA00023239"/>
    </source>
</evidence>
<comment type="catalytic activity">
    <reaction evidence="11 12">
        <text>GTP + AH2 + S-adenosyl-L-methionine = (8S)-3',8-cyclo-7,8-dihydroguanosine 5'-triphosphate + 5'-deoxyadenosine + L-methionine + A + H(+)</text>
        <dbReference type="Rhea" id="RHEA:49576"/>
        <dbReference type="ChEBI" id="CHEBI:13193"/>
        <dbReference type="ChEBI" id="CHEBI:15378"/>
        <dbReference type="ChEBI" id="CHEBI:17319"/>
        <dbReference type="ChEBI" id="CHEBI:17499"/>
        <dbReference type="ChEBI" id="CHEBI:37565"/>
        <dbReference type="ChEBI" id="CHEBI:57844"/>
        <dbReference type="ChEBI" id="CHEBI:59789"/>
        <dbReference type="ChEBI" id="CHEBI:131766"/>
        <dbReference type="EC" id="4.1.99.22"/>
    </reaction>
</comment>
<dbReference type="HOGENOM" id="CLU_009273_0_1_7"/>
<dbReference type="Proteomes" id="UP000002420">
    <property type="component" value="Chromosome"/>
</dbReference>
<comment type="similarity">
    <text evidence="12">Belongs to the radical SAM superfamily. MoaA family.</text>
</comment>
<dbReference type="GO" id="GO:1904047">
    <property type="term" value="F:S-adenosyl-L-methionine binding"/>
    <property type="evidence" value="ECO:0007669"/>
    <property type="project" value="UniProtKB-UniRule"/>
</dbReference>
<feature type="binding site" evidence="12">
    <location>
        <position position="96"/>
    </location>
    <ligand>
        <name>GTP</name>
        <dbReference type="ChEBI" id="CHEBI:37565"/>
    </ligand>
</feature>
<reference evidence="14 15" key="1">
    <citation type="submission" date="2008-05" db="EMBL/GenBank/DDBJ databases">
        <title>Complete sequence of chromosome of Geobacter lovleyi SZ.</title>
        <authorList>
            <consortium name="US DOE Joint Genome Institute"/>
            <person name="Lucas S."/>
            <person name="Copeland A."/>
            <person name="Lapidus A."/>
            <person name="Glavina del Rio T."/>
            <person name="Dalin E."/>
            <person name="Tice H."/>
            <person name="Bruce D."/>
            <person name="Goodwin L."/>
            <person name="Pitluck S."/>
            <person name="Chertkov O."/>
            <person name="Meincke L."/>
            <person name="Brettin T."/>
            <person name="Detter J.C."/>
            <person name="Han C."/>
            <person name="Tapia R."/>
            <person name="Kuske C.R."/>
            <person name="Schmutz J."/>
            <person name="Larimer F."/>
            <person name="Land M."/>
            <person name="Hauser L."/>
            <person name="Kyrpides N."/>
            <person name="Mikhailova N."/>
            <person name="Sung Y."/>
            <person name="Fletcher K.E."/>
            <person name="Ritalahti K.M."/>
            <person name="Loeffler F.E."/>
            <person name="Richardson P."/>
        </authorList>
    </citation>
    <scope>NUCLEOTIDE SEQUENCE [LARGE SCALE GENOMIC DNA]</scope>
    <source>
        <strain evidence="15">ATCC BAA-1151 / DSM 17278 / SZ</strain>
    </source>
</reference>
<evidence type="ECO:0000256" key="4">
    <source>
        <dbReference type="ARBA" id="ARBA00022723"/>
    </source>
</evidence>
<feature type="binding site" evidence="12">
    <location>
        <position position="26"/>
    </location>
    <ligand>
        <name>[4Fe-4S] cluster</name>
        <dbReference type="ChEBI" id="CHEBI:49883"/>
        <label>1</label>
        <note>4Fe-4S-S-AdoMet</note>
    </ligand>
</feature>
<evidence type="ECO:0000256" key="2">
    <source>
        <dbReference type="ARBA" id="ARBA00022485"/>
    </source>
</evidence>
<keyword evidence="8 12" id="KW-0342">GTP-binding</keyword>
<evidence type="ECO:0000256" key="11">
    <source>
        <dbReference type="ARBA" id="ARBA00048697"/>
    </source>
</evidence>
<evidence type="ECO:0000256" key="3">
    <source>
        <dbReference type="ARBA" id="ARBA00022691"/>
    </source>
</evidence>
<evidence type="ECO:0000259" key="13">
    <source>
        <dbReference type="PROSITE" id="PS51918"/>
    </source>
</evidence>
<dbReference type="GO" id="GO:0005525">
    <property type="term" value="F:GTP binding"/>
    <property type="evidence" value="ECO:0007669"/>
    <property type="project" value="UniProtKB-UniRule"/>
</dbReference>
<gene>
    <name evidence="12" type="primary">moaA</name>
    <name evidence="14" type="ordered locus">Glov_0892</name>
</gene>
<accession>B3E550</accession>
<evidence type="ECO:0000256" key="6">
    <source>
        <dbReference type="ARBA" id="ARBA00023004"/>
    </source>
</evidence>
<comment type="cofactor">
    <cofactor evidence="12">
        <name>[4Fe-4S] cluster</name>
        <dbReference type="ChEBI" id="CHEBI:49883"/>
    </cofactor>
    <text evidence="12">Binds 2 [4Fe-4S] clusters. Binds 1 [4Fe-4S] cluster coordinated with 3 cysteines and an exchangeable S-adenosyl-L-methionine and 1 [4Fe-4S] cluster coordinated with 3 cysteines and the GTP-derived substrate.</text>
</comment>
<keyword evidence="2 12" id="KW-0004">4Fe-4S</keyword>
<dbReference type="KEGG" id="glo:Glov_0892"/>
<keyword evidence="4 12" id="KW-0479">Metal-binding</keyword>
<dbReference type="RefSeq" id="WP_012468967.1">
    <property type="nucleotide sequence ID" value="NC_010814.1"/>
</dbReference>
<feature type="binding site" evidence="12">
    <location>
        <position position="65"/>
    </location>
    <ligand>
        <name>GTP</name>
        <dbReference type="ChEBI" id="CHEBI:37565"/>
    </ligand>
</feature>
<feature type="binding site" evidence="12">
    <location>
        <position position="120"/>
    </location>
    <ligand>
        <name>S-adenosyl-L-methionine</name>
        <dbReference type="ChEBI" id="CHEBI:59789"/>
    </ligand>
</feature>
<keyword evidence="10 12" id="KW-0456">Lyase</keyword>
<evidence type="ECO:0000313" key="15">
    <source>
        <dbReference type="Proteomes" id="UP000002420"/>
    </source>
</evidence>
<dbReference type="Pfam" id="PF06463">
    <property type="entry name" value="Mob_synth_C"/>
    <property type="match status" value="1"/>
</dbReference>
<dbReference type="InterPro" id="IPR013785">
    <property type="entry name" value="Aldolase_TIM"/>
</dbReference>
<evidence type="ECO:0000256" key="8">
    <source>
        <dbReference type="ARBA" id="ARBA00023134"/>
    </source>
</evidence>
<dbReference type="SFLD" id="SFLDG01383">
    <property type="entry name" value="cyclic_pyranopterin_phosphate"/>
    <property type="match status" value="1"/>
</dbReference>
<dbReference type="GO" id="GO:0051539">
    <property type="term" value="F:4 iron, 4 sulfur cluster binding"/>
    <property type="evidence" value="ECO:0007669"/>
    <property type="project" value="UniProtKB-UniRule"/>
</dbReference>
<dbReference type="GO" id="GO:0061798">
    <property type="term" value="F:GTP 3',8'-cyclase activity"/>
    <property type="evidence" value="ECO:0007669"/>
    <property type="project" value="UniProtKB-UniRule"/>
</dbReference>
<dbReference type="PANTHER" id="PTHR22960">
    <property type="entry name" value="MOLYBDOPTERIN COFACTOR SYNTHESIS PROTEIN A"/>
    <property type="match status" value="1"/>
</dbReference>
<dbReference type="CDD" id="cd21117">
    <property type="entry name" value="Twitch_MoaA"/>
    <property type="match status" value="1"/>
</dbReference>
<dbReference type="InterPro" id="IPR040064">
    <property type="entry name" value="MoaA-like"/>
</dbReference>
<dbReference type="PANTHER" id="PTHR22960:SF0">
    <property type="entry name" value="MOLYBDENUM COFACTOR BIOSYNTHESIS PROTEIN 1"/>
    <property type="match status" value="1"/>
</dbReference>
<dbReference type="SFLD" id="SFLDS00029">
    <property type="entry name" value="Radical_SAM"/>
    <property type="match status" value="1"/>
</dbReference>
<dbReference type="InterPro" id="IPR006638">
    <property type="entry name" value="Elp3/MiaA/NifB-like_rSAM"/>
</dbReference>
<feature type="domain" description="Radical SAM core" evidence="13">
    <location>
        <begin position="6"/>
        <end position="228"/>
    </location>
</feature>
<feature type="binding site" evidence="12">
    <location>
        <position position="15"/>
    </location>
    <ligand>
        <name>GTP</name>
        <dbReference type="ChEBI" id="CHEBI:37565"/>
    </ligand>
</feature>
<proteinExistence type="inferred from homology"/>
<dbReference type="CDD" id="cd01335">
    <property type="entry name" value="Radical_SAM"/>
    <property type="match status" value="1"/>
</dbReference>
<dbReference type="SUPFAM" id="SSF102114">
    <property type="entry name" value="Radical SAM enzymes"/>
    <property type="match status" value="1"/>
</dbReference>
<feature type="binding site" evidence="12">
    <location>
        <position position="28"/>
    </location>
    <ligand>
        <name>S-adenosyl-L-methionine</name>
        <dbReference type="ChEBI" id="CHEBI:59789"/>
    </ligand>
</feature>
<dbReference type="PROSITE" id="PS51918">
    <property type="entry name" value="RADICAL_SAM"/>
    <property type="match status" value="1"/>
</dbReference>
<dbReference type="GO" id="GO:0006777">
    <property type="term" value="P:Mo-molybdopterin cofactor biosynthetic process"/>
    <property type="evidence" value="ECO:0007669"/>
    <property type="project" value="UniProtKB-UniRule"/>
</dbReference>
<feature type="binding site" evidence="12">
    <location>
        <position position="254"/>
    </location>
    <ligand>
        <name>[4Fe-4S] cluster</name>
        <dbReference type="ChEBI" id="CHEBI:49883"/>
        <label>2</label>
        <note>4Fe-4S-substrate</note>
    </ligand>
</feature>
<evidence type="ECO:0000256" key="5">
    <source>
        <dbReference type="ARBA" id="ARBA00022741"/>
    </source>
</evidence>
<dbReference type="OrthoDB" id="9763993at2"/>
<feature type="binding site" evidence="12">
    <location>
        <position position="69"/>
    </location>
    <ligand>
        <name>S-adenosyl-L-methionine</name>
        <dbReference type="ChEBI" id="CHEBI:59789"/>
    </ligand>
</feature>
<dbReference type="SFLD" id="SFLDG01067">
    <property type="entry name" value="SPASM/twitch_domain_containing"/>
    <property type="match status" value="1"/>
</dbReference>
<organism evidence="14 15">
    <name type="scientific">Trichlorobacter lovleyi (strain ATCC BAA-1151 / DSM 17278 / SZ)</name>
    <name type="common">Geobacter lovleyi</name>
    <dbReference type="NCBI Taxonomy" id="398767"/>
    <lineage>
        <taxon>Bacteria</taxon>
        <taxon>Pseudomonadati</taxon>
        <taxon>Thermodesulfobacteriota</taxon>
        <taxon>Desulfuromonadia</taxon>
        <taxon>Geobacterales</taxon>
        <taxon>Geobacteraceae</taxon>
        <taxon>Trichlorobacter</taxon>
    </lineage>
</organism>
<dbReference type="InterPro" id="IPR007197">
    <property type="entry name" value="rSAM"/>
</dbReference>
<dbReference type="SFLD" id="SFLDG01386">
    <property type="entry name" value="main_SPASM_domain-containing"/>
    <property type="match status" value="1"/>
</dbReference>
<dbReference type="GO" id="GO:0061799">
    <property type="term" value="F:cyclic pyranopterin monophosphate synthase activity"/>
    <property type="evidence" value="ECO:0007669"/>
    <property type="project" value="TreeGrafter"/>
</dbReference>
<keyword evidence="5 12" id="KW-0547">Nucleotide-binding</keyword>
<dbReference type="HAMAP" id="MF_01225_B">
    <property type="entry name" value="MoaA_B"/>
    <property type="match status" value="1"/>
</dbReference>
<name>B3E550_TRIL1</name>
<keyword evidence="7 12" id="KW-0411">Iron-sulfur</keyword>
<evidence type="ECO:0000256" key="9">
    <source>
        <dbReference type="ARBA" id="ARBA00023150"/>
    </source>
</evidence>
<keyword evidence="9 12" id="KW-0501">Molybdenum cofactor biosynthesis</keyword>
<dbReference type="InterPro" id="IPR010505">
    <property type="entry name" value="MoaA_twitch"/>
</dbReference>
<evidence type="ECO:0000256" key="12">
    <source>
        <dbReference type="HAMAP-Rule" id="MF_01225"/>
    </source>
</evidence>
<keyword evidence="3 12" id="KW-0949">S-adenosyl-L-methionine</keyword>
<dbReference type="Gene3D" id="3.20.20.70">
    <property type="entry name" value="Aldolase class I"/>
    <property type="match status" value="1"/>
</dbReference>
<dbReference type="AlphaFoldDB" id="B3E550"/>
<feature type="binding site" evidence="12">
    <location>
        <begin position="259"/>
        <end position="261"/>
    </location>
    <ligand>
        <name>GTP</name>
        <dbReference type="ChEBI" id="CHEBI:37565"/>
    </ligand>
</feature>
<evidence type="ECO:0000313" key="14">
    <source>
        <dbReference type="EMBL" id="ACD94615.1"/>
    </source>
</evidence>
<dbReference type="Pfam" id="PF04055">
    <property type="entry name" value="Radical_SAM"/>
    <property type="match status" value="1"/>
</dbReference>
<feature type="binding site" evidence="12">
    <location>
        <position position="191"/>
    </location>
    <ligand>
        <name>S-adenosyl-L-methionine</name>
        <dbReference type="ChEBI" id="CHEBI:59789"/>
    </ligand>
</feature>
<keyword evidence="15" id="KW-1185">Reference proteome</keyword>
<dbReference type="EMBL" id="CP001089">
    <property type="protein sequence ID" value="ACD94615.1"/>
    <property type="molecule type" value="Genomic_DNA"/>
</dbReference>
<dbReference type="UniPathway" id="UPA00344"/>
<feature type="binding site" evidence="12">
    <location>
        <position position="157"/>
    </location>
    <ligand>
        <name>GTP</name>
        <dbReference type="ChEBI" id="CHEBI:37565"/>
    </ligand>
</feature>
<evidence type="ECO:0000256" key="1">
    <source>
        <dbReference type="ARBA" id="ARBA00012167"/>
    </source>
</evidence>
<comment type="subunit">
    <text evidence="12">Monomer and homodimer.</text>
</comment>
<dbReference type="InterPro" id="IPR058240">
    <property type="entry name" value="rSAM_sf"/>
</dbReference>
<dbReference type="STRING" id="398767.Glov_0892"/>
<dbReference type="InterPro" id="IPR000385">
    <property type="entry name" value="MoaA_NifB_PqqE_Fe-S-bd_CS"/>
</dbReference>
<keyword evidence="6 12" id="KW-0408">Iron</keyword>
<dbReference type="SMART" id="SM00729">
    <property type="entry name" value="Elp3"/>
    <property type="match status" value="1"/>
</dbReference>
<feature type="binding site" evidence="12">
    <location>
        <position position="271"/>
    </location>
    <ligand>
        <name>[4Fe-4S] cluster</name>
        <dbReference type="ChEBI" id="CHEBI:49883"/>
        <label>2</label>
        <note>4Fe-4S-substrate</note>
    </ligand>
</feature>
<comment type="pathway">
    <text evidence="12">Cofactor biosynthesis; molybdopterin biosynthesis.</text>
</comment>
<dbReference type="PROSITE" id="PS01305">
    <property type="entry name" value="MOAA_NIFB_PQQE"/>
    <property type="match status" value="1"/>
</dbReference>